<keyword evidence="3" id="KW-1185">Reference proteome</keyword>
<evidence type="ECO:0000256" key="1">
    <source>
        <dbReference type="SAM" id="MobiDB-lite"/>
    </source>
</evidence>
<protein>
    <recommendedName>
        <fullName evidence="4">C2H2-type domain-containing protein</fullName>
    </recommendedName>
</protein>
<feature type="compositionally biased region" description="Polar residues" evidence="1">
    <location>
        <begin position="72"/>
        <end position="85"/>
    </location>
</feature>
<dbReference type="EMBL" id="VDMD01000050">
    <property type="protein sequence ID" value="TRM57251.1"/>
    <property type="molecule type" value="Genomic_DNA"/>
</dbReference>
<accession>A0A550BXI0</accession>
<feature type="region of interest" description="Disordered" evidence="1">
    <location>
        <begin position="189"/>
        <end position="249"/>
    </location>
</feature>
<dbReference type="AlphaFoldDB" id="A0A550BXI0"/>
<organism evidence="2 3">
    <name type="scientific">Schizophyllum amplum</name>
    <dbReference type="NCBI Taxonomy" id="97359"/>
    <lineage>
        <taxon>Eukaryota</taxon>
        <taxon>Fungi</taxon>
        <taxon>Dikarya</taxon>
        <taxon>Basidiomycota</taxon>
        <taxon>Agaricomycotina</taxon>
        <taxon>Agaricomycetes</taxon>
        <taxon>Agaricomycetidae</taxon>
        <taxon>Agaricales</taxon>
        <taxon>Schizophyllaceae</taxon>
        <taxon>Schizophyllum</taxon>
    </lineage>
</organism>
<dbReference type="Gene3D" id="3.30.160.60">
    <property type="entry name" value="Classic Zinc Finger"/>
    <property type="match status" value="1"/>
</dbReference>
<dbReference type="OrthoDB" id="8117402at2759"/>
<evidence type="ECO:0000313" key="2">
    <source>
        <dbReference type="EMBL" id="TRM57251.1"/>
    </source>
</evidence>
<evidence type="ECO:0000313" key="3">
    <source>
        <dbReference type="Proteomes" id="UP000320762"/>
    </source>
</evidence>
<gene>
    <name evidence="2" type="ORF">BD626DRAFT_635002</name>
</gene>
<dbReference type="Proteomes" id="UP000320762">
    <property type="component" value="Unassembled WGS sequence"/>
</dbReference>
<feature type="compositionally biased region" description="Low complexity" evidence="1">
    <location>
        <begin position="214"/>
        <end position="229"/>
    </location>
</feature>
<sequence>MTIQLPLEELTRLCVYAHLSSTSDGNITLSVRPSPQGIAHPDAPSPRTGYQINFETKATDKGTVLVVSASLSEPDSSLAQSQGKTVASHDGPQPHVNTQPDRIEMSVPGPNNLVETHVDHSANTALDMIMFGPCGSVGSDLFPCFIDDFLPQTAFAPMHSTIDPVNASTGLDDFFPLDQPWFAATVQEQPQASATNFSAPSSSQSPMPQPLPSPTSSSPLSTATSSPDSVASAAQPTGRKRKHTGTSSRPRIFECQMGCDEDFSRQHDRFRHEVSKHGRSCEWVCDTCHKFFSSRKNLQKHLCNKKSRWTAPS</sequence>
<comment type="caution">
    <text evidence="2">The sequence shown here is derived from an EMBL/GenBank/DDBJ whole genome shotgun (WGS) entry which is preliminary data.</text>
</comment>
<reference evidence="2 3" key="1">
    <citation type="journal article" date="2019" name="New Phytol.">
        <title>Comparative genomics reveals unique wood-decay strategies and fruiting body development in the Schizophyllaceae.</title>
        <authorList>
            <person name="Almasi E."/>
            <person name="Sahu N."/>
            <person name="Krizsan K."/>
            <person name="Balint B."/>
            <person name="Kovacs G.M."/>
            <person name="Kiss B."/>
            <person name="Cseklye J."/>
            <person name="Drula E."/>
            <person name="Henrissat B."/>
            <person name="Nagy I."/>
            <person name="Chovatia M."/>
            <person name="Adam C."/>
            <person name="LaButti K."/>
            <person name="Lipzen A."/>
            <person name="Riley R."/>
            <person name="Grigoriev I.V."/>
            <person name="Nagy L.G."/>
        </authorList>
    </citation>
    <scope>NUCLEOTIDE SEQUENCE [LARGE SCALE GENOMIC DNA]</scope>
    <source>
        <strain evidence="2 3">NL-1724</strain>
    </source>
</reference>
<proteinExistence type="predicted"/>
<evidence type="ECO:0008006" key="4">
    <source>
        <dbReference type="Google" id="ProtNLM"/>
    </source>
</evidence>
<name>A0A550BXI0_9AGAR</name>
<feature type="compositionally biased region" description="Low complexity" evidence="1">
    <location>
        <begin position="192"/>
        <end position="206"/>
    </location>
</feature>
<feature type="region of interest" description="Disordered" evidence="1">
    <location>
        <begin position="72"/>
        <end position="100"/>
    </location>
</feature>